<dbReference type="Pfam" id="PF00271">
    <property type="entry name" value="Helicase_C"/>
    <property type="match status" value="1"/>
</dbReference>
<dbReference type="GO" id="GO:0005524">
    <property type="term" value="F:ATP binding"/>
    <property type="evidence" value="ECO:0007669"/>
    <property type="project" value="InterPro"/>
</dbReference>
<dbReference type="Proteomes" id="UP001206013">
    <property type="component" value="Unassembled WGS sequence"/>
</dbReference>
<dbReference type="PANTHER" id="PTHR45629:SF7">
    <property type="entry name" value="DNA EXCISION REPAIR PROTEIN ERCC-6-RELATED"/>
    <property type="match status" value="1"/>
</dbReference>
<dbReference type="InterPro" id="IPR027417">
    <property type="entry name" value="P-loop_NTPase"/>
</dbReference>
<dbReference type="Pfam" id="PF00176">
    <property type="entry name" value="SNF2-rel_dom"/>
    <property type="match status" value="1"/>
</dbReference>
<reference evidence="5" key="1">
    <citation type="submission" date="2022-06" db="EMBL/GenBank/DDBJ databases">
        <title>Isolation of gut microbiota from human fecal samples.</title>
        <authorList>
            <person name="Pamer E.G."/>
            <person name="Barat B."/>
            <person name="Waligurski E."/>
            <person name="Medina S."/>
            <person name="Paddock L."/>
            <person name="Mostad J."/>
        </authorList>
    </citation>
    <scope>NUCLEOTIDE SEQUENCE</scope>
    <source>
        <strain evidence="5">SL.1.01</strain>
    </source>
</reference>
<dbReference type="InterPro" id="IPR049730">
    <property type="entry name" value="SNF2/RAD54-like_C"/>
</dbReference>
<dbReference type="SMART" id="SM00487">
    <property type="entry name" value="DEXDc"/>
    <property type="match status" value="1"/>
</dbReference>
<dbReference type="PANTHER" id="PTHR45629">
    <property type="entry name" value="SNF2/RAD54 FAMILY MEMBER"/>
    <property type="match status" value="1"/>
</dbReference>
<dbReference type="GO" id="GO:0016787">
    <property type="term" value="F:hydrolase activity"/>
    <property type="evidence" value="ECO:0007669"/>
    <property type="project" value="UniProtKB-KW"/>
</dbReference>
<dbReference type="CDD" id="cd18793">
    <property type="entry name" value="SF2_C_SNF"/>
    <property type="match status" value="1"/>
</dbReference>
<accession>A0AAW5JVZ2</accession>
<evidence type="ECO:0000259" key="4">
    <source>
        <dbReference type="PROSITE" id="PS51194"/>
    </source>
</evidence>
<gene>
    <name evidence="5" type="ORF">NE692_10730</name>
</gene>
<dbReference type="InterPro" id="IPR000330">
    <property type="entry name" value="SNF2_N"/>
</dbReference>
<name>A0AAW5JVZ2_BIFAD</name>
<dbReference type="Gene3D" id="3.40.50.10810">
    <property type="entry name" value="Tandem AAA-ATPase domain"/>
    <property type="match status" value="1"/>
</dbReference>
<dbReference type="PROSITE" id="PS51192">
    <property type="entry name" value="HELICASE_ATP_BIND_1"/>
    <property type="match status" value="1"/>
</dbReference>
<evidence type="ECO:0000313" key="5">
    <source>
        <dbReference type="EMBL" id="MCQ4793918.1"/>
    </source>
</evidence>
<feature type="region of interest" description="Disordered" evidence="2">
    <location>
        <begin position="1"/>
        <end position="27"/>
    </location>
</feature>
<dbReference type="PROSITE" id="PS51194">
    <property type="entry name" value="HELICASE_CTER"/>
    <property type="match status" value="1"/>
</dbReference>
<dbReference type="RefSeq" id="WP_229026161.1">
    <property type="nucleotide sequence ID" value="NZ_CP123050.1"/>
</dbReference>
<dbReference type="InterPro" id="IPR038718">
    <property type="entry name" value="SNF2-like_sf"/>
</dbReference>
<dbReference type="EMBL" id="JANFYM010000019">
    <property type="protein sequence ID" value="MCQ4793918.1"/>
    <property type="molecule type" value="Genomic_DNA"/>
</dbReference>
<proteinExistence type="predicted"/>
<evidence type="ECO:0000256" key="1">
    <source>
        <dbReference type="ARBA" id="ARBA00022801"/>
    </source>
</evidence>
<organism evidence="5 6">
    <name type="scientific">Bifidobacterium adolescentis</name>
    <dbReference type="NCBI Taxonomy" id="1680"/>
    <lineage>
        <taxon>Bacteria</taxon>
        <taxon>Bacillati</taxon>
        <taxon>Actinomycetota</taxon>
        <taxon>Actinomycetes</taxon>
        <taxon>Bifidobacteriales</taxon>
        <taxon>Bifidobacteriaceae</taxon>
        <taxon>Bifidobacterium</taxon>
    </lineage>
</organism>
<comment type="caution">
    <text evidence="5">The sequence shown here is derived from an EMBL/GenBank/DDBJ whole genome shotgun (WGS) entry which is preliminary data.</text>
</comment>
<keyword evidence="1" id="KW-0378">Hydrolase</keyword>
<dbReference type="InterPro" id="IPR001650">
    <property type="entry name" value="Helicase_C-like"/>
</dbReference>
<feature type="domain" description="Helicase ATP-binding" evidence="3">
    <location>
        <begin position="308"/>
        <end position="467"/>
    </location>
</feature>
<dbReference type="SUPFAM" id="SSF52540">
    <property type="entry name" value="P-loop containing nucleoside triphosphate hydrolases"/>
    <property type="match status" value="2"/>
</dbReference>
<sequence length="753" mass="84664">MAGKHVRVSAEKKSHATKRSFSSSDAKNISQQCQKIQEALNEIAKSDAIYRESIQQETNRYVATQVLKLMEKIPVEEVNRDKHGIRVKALRDSGYVTYADILTSSIYQLAAIRGISEDGARIIKRIVSEAADKASTTTKLRLSADNRTEDMTRLITAVSQYQQAKPLAEESNRLSQQYSNTIQNALEDIKVSTGTFRWLFASRQTKQNAIESYKLLEETLHGEYGQTAERLQSGSVAIEALAEDDAWDSFKKHPISYANTLEEIVPGLLGNGDTVYGLPENLAKEVQEECFFPDGLLCDLRRYQEWGVKYILHQKKALLGDEMGLGKTIQAIATMVSLRNTGATHFIVICPASVIVNWCREIQKFSKLRVIAVHGLSRESALKDWQRTGGVAVTTYETTAYFKFPDNFTYSLLVVDEAHYIKNPSTNRSKNTKAIAEHAERLLFMTGTALENKVDEMINLIKLLQPSIAMQISGMKELSSAPQFKETVAPVYYRRRREDVLTELPELSEIKEWCQLSDSEERRYEETVFRKNYNAIRRVSWNVPDLKDSGKAKRLLEIIEEAKSEGRKVLVFSFYLDTIRKIADMLGSQCTEPINGSITPTRRQEIIDDFDKAPAGQVLVAQIVAGGTGLNIQSASVVIICEPQLKPSIENQAISRAYRMGQARNVLVYRLLAENTIDEKITDILARKQEVFNAFANESAAAENVEVDEKSLGNIVQEEIDRINQKRNGMETSTGTVEVIAVDSNRSQGNNRD</sequence>
<dbReference type="InterPro" id="IPR014001">
    <property type="entry name" value="Helicase_ATP-bd"/>
</dbReference>
<feature type="domain" description="Helicase C-terminal" evidence="4">
    <location>
        <begin position="554"/>
        <end position="713"/>
    </location>
</feature>
<evidence type="ECO:0000256" key="2">
    <source>
        <dbReference type="SAM" id="MobiDB-lite"/>
    </source>
</evidence>
<dbReference type="Gene3D" id="3.40.50.300">
    <property type="entry name" value="P-loop containing nucleotide triphosphate hydrolases"/>
    <property type="match status" value="1"/>
</dbReference>
<dbReference type="AlphaFoldDB" id="A0AAW5JVZ2"/>
<evidence type="ECO:0000313" key="6">
    <source>
        <dbReference type="Proteomes" id="UP001206013"/>
    </source>
</evidence>
<protein>
    <submittedName>
        <fullName evidence="5">SNF2-related protein</fullName>
    </submittedName>
</protein>
<evidence type="ECO:0000259" key="3">
    <source>
        <dbReference type="PROSITE" id="PS51192"/>
    </source>
</evidence>
<dbReference type="CDD" id="cd17919">
    <property type="entry name" value="DEXHc_Snf"/>
    <property type="match status" value="1"/>
</dbReference>
<dbReference type="InterPro" id="IPR050496">
    <property type="entry name" value="SNF2_RAD54_helicase_repair"/>
</dbReference>
<dbReference type="SMART" id="SM00490">
    <property type="entry name" value="HELICc"/>
    <property type="match status" value="1"/>
</dbReference>